<reference evidence="2 3" key="1">
    <citation type="journal article" date="2016" name="Sci. Rep.">
        <title>Metabolic traits of an uncultured archaeal lineage -MSBL1- from brine pools of the Red Sea.</title>
        <authorList>
            <person name="Mwirichia R."/>
            <person name="Alam I."/>
            <person name="Rashid M."/>
            <person name="Vinu M."/>
            <person name="Ba-Alawi W."/>
            <person name="Anthony Kamau A."/>
            <person name="Kamanda Ngugi D."/>
            <person name="Goker M."/>
            <person name="Klenk H.P."/>
            <person name="Bajic V."/>
            <person name="Stingl U."/>
        </authorList>
    </citation>
    <scope>NUCLEOTIDE SEQUENCE [LARGE SCALE GENOMIC DNA]</scope>
    <source>
        <strain evidence="2">SCGC-AAA259E22</strain>
    </source>
</reference>
<evidence type="ECO:0000313" key="2">
    <source>
        <dbReference type="EMBL" id="KXA93316.1"/>
    </source>
</evidence>
<comment type="caution">
    <text evidence="2">The sequence shown here is derived from an EMBL/GenBank/DDBJ whole genome shotgun (WGS) entry which is preliminary data.</text>
</comment>
<dbReference type="AlphaFoldDB" id="A0A133UGU8"/>
<dbReference type="InterPro" id="IPR013150">
    <property type="entry name" value="TFIIB_cyclin"/>
</dbReference>
<dbReference type="SUPFAM" id="SSF47954">
    <property type="entry name" value="Cyclin-like"/>
    <property type="match status" value="1"/>
</dbReference>
<dbReference type="Gene3D" id="1.10.472.10">
    <property type="entry name" value="Cyclin-like"/>
    <property type="match status" value="1"/>
</dbReference>
<feature type="domain" description="Transcription factor TFIIB cyclin-like" evidence="1">
    <location>
        <begin position="73"/>
        <end position="105"/>
    </location>
</feature>
<keyword evidence="3" id="KW-1185">Reference proteome</keyword>
<gene>
    <name evidence="2" type="ORF">AKJ66_02340</name>
</gene>
<dbReference type="InterPro" id="IPR036915">
    <property type="entry name" value="Cyclin-like_sf"/>
</dbReference>
<sequence>MHSNLVGVLGCQVISISSSFGVVASDIFRPLLLCLSTQVSFKRLQGGTGNPTGTGGLQERQLDAFSFYGQTAGLERSERRTQREVSEVADITDVTIRNRYKELAEELGLEWGKQ</sequence>
<dbReference type="GO" id="GO:0017025">
    <property type="term" value="F:TBP-class protein binding"/>
    <property type="evidence" value="ECO:0007669"/>
    <property type="project" value="InterPro"/>
</dbReference>
<evidence type="ECO:0000259" key="1">
    <source>
        <dbReference type="Pfam" id="PF00382"/>
    </source>
</evidence>
<proteinExistence type="predicted"/>
<accession>A0A133UGU8</accession>
<evidence type="ECO:0000313" key="3">
    <source>
        <dbReference type="Proteomes" id="UP000070657"/>
    </source>
</evidence>
<dbReference type="EMBL" id="LHXP01000022">
    <property type="protein sequence ID" value="KXA93316.1"/>
    <property type="molecule type" value="Genomic_DNA"/>
</dbReference>
<dbReference type="Pfam" id="PF00382">
    <property type="entry name" value="TFIIB"/>
    <property type="match status" value="1"/>
</dbReference>
<protein>
    <recommendedName>
        <fullName evidence="1">Transcription factor TFIIB cyclin-like domain-containing protein</fullName>
    </recommendedName>
</protein>
<organism evidence="2 3">
    <name type="scientific">candidate division MSBL1 archaeon SCGC-AAA259E22</name>
    <dbReference type="NCBI Taxonomy" id="1698265"/>
    <lineage>
        <taxon>Archaea</taxon>
        <taxon>Methanobacteriati</taxon>
        <taxon>Methanobacteriota</taxon>
        <taxon>candidate division MSBL1</taxon>
    </lineage>
</organism>
<name>A0A133UGU8_9EURY</name>
<dbReference type="PATRIC" id="fig|1698265.3.peg.380"/>
<dbReference type="Proteomes" id="UP000070657">
    <property type="component" value="Unassembled WGS sequence"/>
</dbReference>